<dbReference type="InterPro" id="IPR036397">
    <property type="entry name" value="RNaseH_sf"/>
</dbReference>
<accession>A0A9P6L5P1</accession>
<reference evidence="1" key="2">
    <citation type="submission" date="2020-11" db="EMBL/GenBank/DDBJ databases">
        <authorList>
            <consortium name="DOE Joint Genome Institute"/>
            <person name="Kuo A."/>
            <person name="Miyauchi S."/>
            <person name="Kiss E."/>
            <person name="Drula E."/>
            <person name="Kohler A."/>
            <person name="Sanchez-Garcia M."/>
            <person name="Andreopoulos B."/>
            <person name="Barry K.W."/>
            <person name="Bonito G."/>
            <person name="Buee M."/>
            <person name="Carver A."/>
            <person name="Chen C."/>
            <person name="Cichocki N."/>
            <person name="Clum A."/>
            <person name="Culley D."/>
            <person name="Crous P.W."/>
            <person name="Fauchery L."/>
            <person name="Girlanda M."/>
            <person name="Hayes R."/>
            <person name="Keri Z."/>
            <person name="Labutti K."/>
            <person name="Lipzen A."/>
            <person name="Lombard V."/>
            <person name="Magnuson J."/>
            <person name="Maillard F."/>
            <person name="Morin E."/>
            <person name="Murat C."/>
            <person name="Nolan M."/>
            <person name="Ohm R."/>
            <person name="Pangilinan J."/>
            <person name="Pereira M."/>
            <person name="Perotto S."/>
            <person name="Peter M."/>
            <person name="Riley R."/>
            <person name="Sitrit Y."/>
            <person name="Stielow B."/>
            <person name="Szollosi G."/>
            <person name="Zifcakova L."/>
            <person name="Stursova M."/>
            <person name="Spatafora J.W."/>
            <person name="Tedersoo L."/>
            <person name="Vaario L.-M."/>
            <person name="Yamada A."/>
            <person name="Yan M."/>
            <person name="Wang P."/>
            <person name="Xu J."/>
            <person name="Bruns T."/>
            <person name="Baldrian P."/>
            <person name="Vilgalys R."/>
            <person name="Henrissat B."/>
            <person name="Grigoriev I.V."/>
            <person name="Hibbett D."/>
            <person name="Nagy L.G."/>
            <person name="Martin F.M."/>
        </authorList>
    </citation>
    <scope>NUCLEOTIDE SEQUENCE</scope>
    <source>
        <strain evidence="1">UH-Tt-Lm1</strain>
    </source>
</reference>
<organism evidence="1 2">
    <name type="scientific">Thelephora terrestris</name>
    <dbReference type="NCBI Taxonomy" id="56493"/>
    <lineage>
        <taxon>Eukaryota</taxon>
        <taxon>Fungi</taxon>
        <taxon>Dikarya</taxon>
        <taxon>Basidiomycota</taxon>
        <taxon>Agaricomycotina</taxon>
        <taxon>Agaricomycetes</taxon>
        <taxon>Thelephorales</taxon>
        <taxon>Thelephoraceae</taxon>
        <taxon>Thelephora</taxon>
    </lineage>
</organism>
<dbReference type="InterPro" id="IPR012337">
    <property type="entry name" value="RNaseH-like_sf"/>
</dbReference>
<dbReference type="GO" id="GO:0003676">
    <property type="term" value="F:nucleic acid binding"/>
    <property type="evidence" value="ECO:0007669"/>
    <property type="project" value="InterPro"/>
</dbReference>
<proteinExistence type="predicted"/>
<dbReference type="GO" id="GO:1990923">
    <property type="term" value="C:PET complex"/>
    <property type="evidence" value="ECO:0007669"/>
    <property type="project" value="TreeGrafter"/>
</dbReference>
<dbReference type="OrthoDB" id="26838at2759"/>
<gene>
    <name evidence="1" type="ORF">BJ322DRAFT_1008327</name>
</gene>
<sequence>MPLDITFAVCATRQDVVNAVNVLRESPYVVIDCEGKQLGMEDGALSLICVGTAFAQFIFLFDVVALTRYDLQPLLNFLGSKVMKVVWDGRMDYIELWSTYNVSIGKNVCDLQVAEVLSRSSFRAERDDERLSRLATSFGPQVWKNPLQFAGIHRVVGLQQCLEENGYKGLVGKDPEVTMMHRQNDTKMWLARPLPWKLLRYAAADIYLIALLYEDFSAKGWLPLGTKFFGRCNRYVTMHEQFGRIRKETGCFRSGPFIPFGILSGGELKNCWKTTCNTCGRNMSLFAFETDGQGSRRRVCRLCWLLAEKFSVSCDSRWVQISISL</sequence>
<reference evidence="1" key="1">
    <citation type="journal article" date="2020" name="Nat. Commun.">
        <title>Large-scale genome sequencing of mycorrhizal fungi provides insights into the early evolution of symbiotic traits.</title>
        <authorList>
            <person name="Miyauchi S."/>
            <person name="Kiss E."/>
            <person name="Kuo A."/>
            <person name="Drula E."/>
            <person name="Kohler A."/>
            <person name="Sanchez-Garcia M."/>
            <person name="Morin E."/>
            <person name="Andreopoulos B."/>
            <person name="Barry K.W."/>
            <person name="Bonito G."/>
            <person name="Buee M."/>
            <person name="Carver A."/>
            <person name="Chen C."/>
            <person name="Cichocki N."/>
            <person name="Clum A."/>
            <person name="Culley D."/>
            <person name="Crous P.W."/>
            <person name="Fauchery L."/>
            <person name="Girlanda M."/>
            <person name="Hayes R.D."/>
            <person name="Keri Z."/>
            <person name="LaButti K."/>
            <person name="Lipzen A."/>
            <person name="Lombard V."/>
            <person name="Magnuson J."/>
            <person name="Maillard F."/>
            <person name="Murat C."/>
            <person name="Nolan M."/>
            <person name="Ohm R.A."/>
            <person name="Pangilinan J."/>
            <person name="Pereira M.F."/>
            <person name="Perotto S."/>
            <person name="Peter M."/>
            <person name="Pfister S."/>
            <person name="Riley R."/>
            <person name="Sitrit Y."/>
            <person name="Stielow J.B."/>
            <person name="Szollosi G."/>
            <person name="Zifcakova L."/>
            <person name="Stursova M."/>
            <person name="Spatafora J.W."/>
            <person name="Tedersoo L."/>
            <person name="Vaario L.M."/>
            <person name="Yamada A."/>
            <person name="Yan M."/>
            <person name="Wang P."/>
            <person name="Xu J."/>
            <person name="Bruns T."/>
            <person name="Baldrian P."/>
            <person name="Vilgalys R."/>
            <person name="Dunand C."/>
            <person name="Henrissat B."/>
            <person name="Grigoriev I.V."/>
            <person name="Hibbett D."/>
            <person name="Nagy L.G."/>
            <person name="Martin F.M."/>
        </authorList>
    </citation>
    <scope>NUCLEOTIDE SEQUENCE</scope>
    <source>
        <strain evidence="1">UH-Tt-Lm1</strain>
    </source>
</reference>
<dbReference type="EMBL" id="WIUZ02000010">
    <property type="protein sequence ID" value="KAF9783258.1"/>
    <property type="molecule type" value="Genomic_DNA"/>
</dbReference>
<dbReference type="PANTHER" id="PTHR46628">
    <property type="entry name" value="PIRNA BIOGENESIS PROTEIN EXD1"/>
    <property type="match status" value="1"/>
</dbReference>
<dbReference type="Proteomes" id="UP000736335">
    <property type="component" value="Unassembled WGS sequence"/>
</dbReference>
<evidence type="ECO:0000313" key="2">
    <source>
        <dbReference type="Proteomes" id="UP000736335"/>
    </source>
</evidence>
<evidence type="ECO:0000313" key="1">
    <source>
        <dbReference type="EMBL" id="KAF9783258.1"/>
    </source>
</evidence>
<dbReference type="PANTHER" id="PTHR46628:SF1">
    <property type="entry name" value="PIRNA BIOGENESIS PROTEIN EXD1"/>
    <property type="match status" value="1"/>
</dbReference>
<dbReference type="Gene3D" id="3.30.420.10">
    <property type="entry name" value="Ribonuclease H-like superfamily/Ribonuclease H"/>
    <property type="match status" value="1"/>
</dbReference>
<dbReference type="AlphaFoldDB" id="A0A9P6L5P1"/>
<comment type="caution">
    <text evidence="1">The sequence shown here is derived from an EMBL/GenBank/DDBJ whole genome shotgun (WGS) entry which is preliminary data.</text>
</comment>
<dbReference type="SUPFAM" id="SSF53098">
    <property type="entry name" value="Ribonuclease H-like"/>
    <property type="match status" value="1"/>
</dbReference>
<keyword evidence="2" id="KW-1185">Reference proteome</keyword>
<protein>
    <submittedName>
        <fullName evidence="1">Ribonuclease H-like domain-containing protein</fullName>
    </submittedName>
</protein>
<name>A0A9P6L5P1_9AGAM</name>
<dbReference type="InterPro" id="IPR052144">
    <property type="entry name" value="piRNA_biogenesis_EXD1"/>
</dbReference>